<evidence type="ECO:0000313" key="4">
    <source>
        <dbReference type="Proteomes" id="UP001194580"/>
    </source>
</evidence>
<name>A0AAD4DD86_9FUNG</name>
<feature type="compositionally biased region" description="Polar residues" evidence="1">
    <location>
        <begin position="337"/>
        <end position="349"/>
    </location>
</feature>
<dbReference type="EMBL" id="JAAAIL010000531">
    <property type="protein sequence ID" value="KAG0275045.1"/>
    <property type="molecule type" value="Genomic_DNA"/>
</dbReference>
<organism evidence="3 4">
    <name type="scientific">Linnemannia exigua</name>
    <dbReference type="NCBI Taxonomy" id="604196"/>
    <lineage>
        <taxon>Eukaryota</taxon>
        <taxon>Fungi</taxon>
        <taxon>Fungi incertae sedis</taxon>
        <taxon>Mucoromycota</taxon>
        <taxon>Mortierellomycotina</taxon>
        <taxon>Mortierellomycetes</taxon>
        <taxon>Mortierellales</taxon>
        <taxon>Mortierellaceae</taxon>
        <taxon>Linnemannia</taxon>
    </lineage>
</organism>
<dbReference type="Proteomes" id="UP001194580">
    <property type="component" value="Unassembled WGS sequence"/>
</dbReference>
<feature type="compositionally biased region" description="Polar residues" evidence="1">
    <location>
        <begin position="541"/>
        <end position="556"/>
    </location>
</feature>
<feature type="compositionally biased region" description="Gly residues" evidence="1">
    <location>
        <begin position="321"/>
        <end position="336"/>
    </location>
</feature>
<feature type="region of interest" description="Disordered" evidence="1">
    <location>
        <begin position="308"/>
        <end position="349"/>
    </location>
</feature>
<keyword evidence="4" id="KW-1185">Reference proteome</keyword>
<keyword evidence="2" id="KW-0812">Transmembrane</keyword>
<comment type="caution">
    <text evidence="3">The sequence shown here is derived from an EMBL/GenBank/DDBJ whole genome shotgun (WGS) entry which is preliminary data.</text>
</comment>
<feature type="transmembrane region" description="Helical" evidence="2">
    <location>
        <begin position="351"/>
        <end position="373"/>
    </location>
</feature>
<evidence type="ECO:0008006" key="5">
    <source>
        <dbReference type="Google" id="ProtNLM"/>
    </source>
</evidence>
<gene>
    <name evidence="3" type="ORF">BGZ95_009243</name>
</gene>
<reference evidence="3" key="1">
    <citation type="journal article" date="2020" name="Fungal Divers.">
        <title>Resolving the Mortierellaceae phylogeny through synthesis of multi-gene phylogenetics and phylogenomics.</title>
        <authorList>
            <person name="Vandepol N."/>
            <person name="Liber J."/>
            <person name="Desiro A."/>
            <person name="Na H."/>
            <person name="Kennedy M."/>
            <person name="Barry K."/>
            <person name="Grigoriev I.V."/>
            <person name="Miller A.N."/>
            <person name="O'Donnell K."/>
            <person name="Stajich J.E."/>
            <person name="Bonito G."/>
        </authorList>
    </citation>
    <scope>NUCLEOTIDE SEQUENCE</scope>
    <source>
        <strain evidence="3">NRRL 28262</strain>
    </source>
</reference>
<accession>A0AAD4DD86</accession>
<feature type="region of interest" description="Disordered" evidence="1">
    <location>
        <begin position="501"/>
        <end position="556"/>
    </location>
</feature>
<evidence type="ECO:0000256" key="1">
    <source>
        <dbReference type="SAM" id="MobiDB-lite"/>
    </source>
</evidence>
<keyword evidence="2" id="KW-0472">Membrane</keyword>
<dbReference type="AlphaFoldDB" id="A0AAD4DD86"/>
<sequence>MSTTTIPNYPHPCLAADENNSAVYLVGVNPAVQGRLEVNYVSMVNINTLTSSPVGSQVNTNQWSSGAPKACFIYPAKIYANSPLSVFQFGNHVSYSTTITPNGTILKGDGFVDNSFLSPKLFALSGSVGSFEWFLAMTNETGNPWAGIRLNFTDPSNDILDMELINYPTTAPLVAVGTYSTDTNPPSKGYSVVFDKYGQGQIFSASGSMVANMTNDANVLVLSAGVNVQMNSIILSDQAVPVTMVGTGYILDKAQDGSTIVYSITPERSSALQRIEVKGGSPPFSSAFAATAMNKQIITYAPSTSGSPTFNSFDTTTRTWGGPGLMSNGGGGGGGTNPTSDPTPESSKTPVAAVIGGVAAALAGIALVVFLFIRQRRKSQQQHKRTENPESVHHTDSTDKASGGRGSQMDYLQELPPMQQVQYYQNLSYEQQYPSSSTIFVPPPPPVNPNAVTSFAAFRPTSTDSAPSELNLTPYGSPYVSPSPYSNNANRGSIYSATPLATTATDQDYSYTKSRASSYGGSGTPLSPQVYPQPQDEKNNPRSPQSFGSTSPNNSP</sequence>
<keyword evidence="2" id="KW-1133">Transmembrane helix</keyword>
<proteinExistence type="predicted"/>
<feature type="compositionally biased region" description="Polar residues" evidence="1">
    <location>
        <begin position="308"/>
        <end position="319"/>
    </location>
</feature>
<feature type="region of interest" description="Disordered" evidence="1">
    <location>
        <begin position="380"/>
        <end position="410"/>
    </location>
</feature>
<feature type="compositionally biased region" description="Polar residues" evidence="1">
    <location>
        <begin position="501"/>
        <end position="532"/>
    </location>
</feature>
<feature type="compositionally biased region" description="Basic and acidic residues" evidence="1">
    <location>
        <begin position="384"/>
        <end position="399"/>
    </location>
</feature>
<evidence type="ECO:0000256" key="2">
    <source>
        <dbReference type="SAM" id="Phobius"/>
    </source>
</evidence>
<evidence type="ECO:0000313" key="3">
    <source>
        <dbReference type="EMBL" id="KAG0275045.1"/>
    </source>
</evidence>
<protein>
    <recommendedName>
        <fullName evidence="5">Transmembrane protein</fullName>
    </recommendedName>
</protein>